<dbReference type="Proteomes" id="UP000663937">
    <property type="component" value="Chromosome"/>
</dbReference>
<reference evidence="4" key="1">
    <citation type="submission" date="2021-03" db="EMBL/GenBank/DDBJ databases">
        <title>Pengzhenrongella sicca gen. nov., sp. nov., a new member of suborder Micrococcineae isolated from High-Arctic tundra soil.</title>
        <authorList>
            <person name="Peng F."/>
        </authorList>
    </citation>
    <scope>NUCLEOTIDE SEQUENCE</scope>
    <source>
        <strain evidence="4">LRZ-2</strain>
    </source>
</reference>
<keyword evidence="4" id="KW-0808">Transferase</keyword>
<dbReference type="Gene3D" id="3.90.1150.10">
    <property type="entry name" value="Aspartate Aminotransferase, domain 1"/>
    <property type="match status" value="1"/>
</dbReference>
<dbReference type="SUPFAM" id="SSF53383">
    <property type="entry name" value="PLP-dependent transferases"/>
    <property type="match status" value="1"/>
</dbReference>
<proteinExistence type="inferred from homology"/>
<dbReference type="KEGG" id="psic:J4E96_03760"/>
<dbReference type="InterPro" id="IPR015421">
    <property type="entry name" value="PyrdxlP-dep_Trfase_major"/>
</dbReference>
<dbReference type="Gene3D" id="3.40.640.10">
    <property type="entry name" value="Type I PLP-dependent aspartate aminotransferase-like (Major domain)"/>
    <property type="match status" value="1"/>
</dbReference>
<dbReference type="InterPro" id="IPR005814">
    <property type="entry name" value="Aminotrans_3"/>
</dbReference>
<dbReference type="GO" id="GO:0008483">
    <property type="term" value="F:transaminase activity"/>
    <property type="evidence" value="ECO:0007669"/>
    <property type="project" value="UniProtKB-KW"/>
</dbReference>
<dbReference type="InterPro" id="IPR015422">
    <property type="entry name" value="PyrdxlP-dep_Trfase_small"/>
</dbReference>
<evidence type="ECO:0000313" key="5">
    <source>
        <dbReference type="Proteomes" id="UP000663937"/>
    </source>
</evidence>
<protein>
    <submittedName>
        <fullName evidence="4">Aminotransferase class III-fold pyridoxal phosphate-dependent enzyme</fullName>
    </submittedName>
</protein>
<dbReference type="EMBL" id="CP071868">
    <property type="protein sequence ID" value="QTE30145.1"/>
    <property type="molecule type" value="Genomic_DNA"/>
</dbReference>
<evidence type="ECO:0000256" key="3">
    <source>
        <dbReference type="RuleBase" id="RU003560"/>
    </source>
</evidence>
<dbReference type="GO" id="GO:0030170">
    <property type="term" value="F:pyridoxal phosphate binding"/>
    <property type="evidence" value="ECO:0007669"/>
    <property type="project" value="InterPro"/>
</dbReference>
<keyword evidence="5" id="KW-1185">Reference proteome</keyword>
<keyword evidence="2 3" id="KW-0663">Pyridoxal phosphate</keyword>
<dbReference type="PANTHER" id="PTHR43713:SF3">
    <property type="entry name" value="GLUTAMATE-1-SEMIALDEHYDE 2,1-AMINOMUTASE 1, CHLOROPLASTIC-RELATED"/>
    <property type="match status" value="1"/>
</dbReference>
<evidence type="ECO:0000313" key="4">
    <source>
        <dbReference type="EMBL" id="QTE30145.1"/>
    </source>
</evidence>
<dbReference type="Pfam" id="PF00202">
    <property type="entry name" value="Aminotran_3"/>
    <property type="match status" value="1"/>
</dbReference>
<comment type="similarity">
    <text evidence="3">Belongs to the class-III pyridoxal-phosphate-dependent aminotransferase family.</text>
</comment>
<evidence type="ECO:0000256" key="2">
    <source>
        <dbReference type="ARBA" id="ARBA00022898"/>
    </source>
</evidence>
<dbReference type="InterPro" id="IPR015424">
    <property type="entry name" value="PyrdxlP-dep_Trfase"/>
</dbReference>
<accession>A0A8A4ZFT3</accession>
<name>A0A8A4ZFT3_9MICO</name>
<comment type="cofactor">
    <cofactor evidence="1">
        <name>pyridoxal 5'-phosphate</name>
        <dbReference type="ChEBI" id="CHEBI:597326"/>
    </cofactor>
</comment>
<gene>
    <name evidence="4" type="ORF">J4E96_03760</name>
</gene>
<dbReference type="RefSeq" id="WP_227424461.1">
    <property type="nucleotide sequence ID" value="NZ_CP071868.1"/>
</dbReference>
<dbReference type="PANTHER" id="PTHR43713">
    <property type="entry name" value="GLUTAMATE-1-SEMIALDEHYDE 2,1-AMINOMUTASE"/>
    <property type="match status" value="1"/>
</dbReference>
<keyword evidence="4" id="KW-0032">Aminotransferase</keyword>
<dbReference type="AlphaFoldDB" id="A0A8A4ZFT3"/>
<evidence type="ECO:0000256" key="1">
    <source>
        <dbReference type="ARBA" id="ARBA00001933"/>
    </source>
</evidence>
<sequence length="435" mass="47500">MSSPLTVPATTFATPTITTPYTYAKSRAAFDRAFAVIPSGIYGHQGPSEGCYIPQTSFPLFSARAEGSRFWDLDDNEYIDYMCGYGPNVLGYRDADVEAAAAVQRAKEDVVTIPSAIMVDFAELLVDTVASADWAFFAKNGGDTTTLAVLTARAATRRKKIVFFDGFYHGVAPWTQKLDYPGVLEEDVAHNLYAPWNDLAALERMFAEHRGEIAGLIAQPYMHGNFVDNELPAAGFWQGVRRLCDDHGVVLIVDDVRAGFRLDLAGSDHYFGFKADLICFCKALANGYNVSALCGRESLKEVVSSLSYTGSYWMSAVPFAAGIATITKLRELDGPALFDRLGTELTTGLVAAAADQGLHLVTSGAPALFYLRLADDDSLMLHQEWVAECVQRGVFLTSHHNHFLNASLTRADIARTLEVAHESFGIVRARHPELG</sequence>
<organism evidence="4 5">
    <name type="scientific">Pengzhenrongella sicca</name>
    <dbReference type="NCBI Taxonomy" id="2819238"/>
    <lineage>
        <taxon>Bacteria</taxon>
        <taxon>Bacillati</taxon>
        <taxon>Actinomycetota</taxon>
        <taxon>Actinomycetes</taxon>
        <taxon>Micrococcales</taxon>
        <taxon>Pengzhenrongella</taxon>
    </lineage>
</organism>